<keyword evidence="2 5" id="KW-0489">Methyltransferase</keyword>
<keyword evidence="6" id="KW-1185">Reference proteome</keyword>
<feature type="domain" description="Methyltransferase type 11" evidence="4">
    <location>
        <begin position="44"/>
        <end position="131"/>
    </location>
</feature>
<keyword evidence="3 5" id="KW-0808">Transferase</keyword>
<dbReference type="Pfam" id="PF08241">
    <property type="entry name" value="Methyltransf_11"/>
    <property type="match status" value="1"/>
</dbReference>
<dbReference type="GO" id="GO:0008757">
    <property type="term" value="F:S-adenosylmethionine-dependent methyltransferase activity"/>
    <property type="evidence" value="ECO:0007669"/>
    <property type="project" value="InterPro"/>
</dbReference>
<sequence>MTDRDEALAGRRFGDAADAYVAGRPDYPREVVDWLIGDARAIADVGAGTGKLTAALVGPDRDVVAVEPDAGMLAALAREVPAARTEQGTAEALPLADASVDAVVYGQAWHWVEEPQASAEAARVLRPGGVLGLVWNVRDSSVDWVDELGRVIRGSAAERMIESDSVRVDPPFGPLERRDLRWTRAMTVEELVAMAASRSYVIALPPEERAAVLDGVRALIATHPATRGRERVDLPYVTSAFRTRRP</sequence>
<evidence type="ECO:0000313" key="5">
    <source>
        <dbReference type="EMBL" id="TDS76982.1"/>
    </source>
</evidence>
<dbReference type="EMBL" id="SOAM01000002">
    <property type="protein sequence ID" value="TDS76982.1"/>
    <property type="molecule type" value="Genomic_DNA"/>
</dbReference>
<comment type="similarity">
    <text evidence="1">Belongs to the methyltransferase superfamily.</text>
</comment>
<comment type="caution">
    <text evidence="5">The sequence shown here is derived from an EMBL/GenBank/DDBJ whole genome shotgun (WGS) entry which is preliminary data.</text>
</comment>
<name>A0A4R7FKT6_9MICO</name>
<dbReference type="InterPro" id="IPR029063">
    <property type="entry name" value="SAM-dependent_MTases_sf"/>
</dbReference>
<dbReference type="OrthoDB" id="9797252at2"/>
<dbReference type="PANTHER" id="PTHR44942:SF4">
    <property type="entry name" value="METHYLTRANSFERASE TYPE 11 DOMAIN-CONTAINING PROTEIN"/>
    <property type="match status" value="1"/>
</dbReference>
<gene>
    <name evidence="5" type="ORF">CLV52_1921</name>
</gene>
<dbReference type="AlphaFoldDB" id="A0A4R7FKT6"/>
<dbReference type="InterPro" id="IPR051052">
    <property type="entry name" value="Diverse_substrate_MTase"/>
</dbReference>
<dbReference type="PANTHER" id="PTHR44942">
    <property type="entry name" value="METHYLTRANSF_11 DOMAIN-CONTAINING PROTEIN"/>
    <property type="match status" value="1"/>
</dbReference>
<dbReference type="CDD" id="cd02440">
    <property type="entry name" value="AdoMet_MTases"/>
    <property type="match status" value="1"/>
</dbReference>
<dbReference type="InterPro" id="IPR013216">
    <property type="entry name" value="Methyltransf_11"/>
</dbReference>
<proteinExistence type="inferred from homology"/>
<evidence type="ECO:0000256" key="2">
    <source>
        <dbReference type="ARBA" id="ARBA00022603"/>
    </source>
</evidence>
<dbReference type="SUPFAM" id="SSF53335">
    <property type="entry name" value="S-adenosyl-L-methionine-dependent methyltransferases"/>
    <property type="match status" value="1"/>
</dbReference>
<organism evidence="5 6">
    <name type="scientific">Amnibacterium kyonggiense</name>
    <dbReference type="NCBI Taxonomy" id="595671"/>
    <lineage>
        <taxon>Bacteria</taxon>
        <taxon>Bacillati</taxon>
        <taxon>Actinomycetota</taxon>
        <taxon>Actinomycetes</taxon>
        <taxon>Micrococcales</taxon>
        <taxon>Microbacteriaceae</taxon>
        <taxon>Amnibacterium</taxon>
    </lineage>
</organism>
<dbReference type="RefSeq" id="WP_133766110.1">
    <property type="nucleotide sequence ID" value="NZ_BAAARP010000002.1"/>
</dbReference>
<evidence type="ECO:0000256" key="1">
    <source>
        <dbReference type="ARBA" id="ARBA00008361"/>
    </source>
</evidence>
<protein>
    <submittedName>
        <fullName evidence="5">Methyltransferase family protein</fullName>
    </submittedName>
</protein>
<evidence type="ECO:0000313" key="6">
    <source>
        <dbReference type="Proteomes" id="UP000295344"/>
    </source>
</evidence>
<evidence type="ECO:0000256" key="3">
    <source>
        <dbReference type="ARBA" id="ARBA00022679"/>
    </source>
</evidence>
<accession>A0A4R7FKT6</accession>
<evidence type="ECO:0000259" key="4">
    <source>
        <dbReference type="Pfam" id="PF08241"/>
    </source>
</evidence>
<dbReference type="GO" id="GO:0032259">
    <property type="term" value="P:methylation"/>
    <property type="evidence" value="ECO:0007669"/>
    <property type="project" value="UniProtKB-KW"/>
</dbReference>
<dbReference type="Gene3D" id="3.40.50.150">
    <property type="entry name" value="Vaccinia Virus protein VP39"/>
    <property type="match status" value="1"/>
</dbReference>
<reference evidence="5 6" key="1">
    <citation type="submission" date="2019-03" db="EMBL/GenBank/DDBJ databases">
        <title>Genomic Encyclopedia of Archaeal and Bacterial Type Strains, Phase II (KMG-II): from individual species to whole genera.</title>
        <authorList>
            <person name="Goeker M."/>
        </authorList>
    </citation>
    <scope>NUCLEOTIDE SEQUENCE [LARGE SCALE GENOMIC DNA]</scope>
    <source>
        <strain evidence="5 6">DSM 24782</strain>
    </source>
</reference>
<dbReference type="Proteomes" id="UP000295344">
    <property type="component" value="Unassembled WGS sequence"/>
</dbReference>